<protein>
    <submittedName>
        <fullName evidence="1">Uncharacterized protein</fullName>
    </submittedName>
</protein>
<organism evidence="1 2">
    <name type="scientific">Cytobacillus oceanisediminis</name>
    <dbReference type="NCBI Taxonomy" id="665099"/>
    <lineage>
        <taxon>Bacteria</taxon>
        <taxon>Bacillati</taxon>
        <taxon>Bacillota</taxon>
        <taxon>Bacilli</taxon>
        <taxon>Bacillales</taxon>
        <taxon>Bacillaceae</taxon>
        <taxon>Cytobacillus</taxon>
    </lineage>
</organism>
<gene>
    <name evidence="1" type="ORF">DFO73_101605</name>
</gene>
<dbReference type="AlphaFoldDB" id="A0A2V3A841"/>
<evidence type="ECO:0000313" key="2">
    <source>
        <dbReference type="Proteomes" id="UP000247150"/>
    </source>
</evidence>
<dbReference type="EMBL" id="QGTW01000001">
    <property type="protein sequence ID" value="PWW32341.1"/>
    <property type="molecule type" value="Genomic_DNA"/>
</dbReference>
<dbReference type="RefSeq" id="WP_181395900.1">
    <property type="nucleotide sequence ID" value="NZ_QGTW01000001.1"/>
</dbReference>
<comment type="caution">
    <text evidence="1">The sequence shown here is derived from an EMBL/GenBank/DDBJ whole genome shotgun (WGS) entry which is preliminary data.</text>
</comment>
<sequence>MSEDKMLTNSNEINEIVVSNPIGDELSLEKVTDDKLEAKKKYKEVFVSDLSLMMGNVSQTALQVANQGMTLAQIAKQAPNGLFTATVNPATLSKFANRTTTTMVRDSSGHLVEHAGFAEVGLRASMNPAIYLSAGMQVMSAVSGTYYLKEINDQITDMDAKLEELLNIHHDTNIGRLIAARKGLSEIANREFVDTTDLSTIRNYKKTADEIHEEYIYRLKRQESEDKKLSDINFTILIAFEANKLSLFAELIEIGTRMKIGGQIDIINGLTSQLKQNYANSFYHNNELEVKKIYSMIQQRSINELVDKNIKFEKSLDKLTDDYISTGWGILPEIGIRTFFAGKAKRNVNKAKEKVVLEKKNLSTVKKGMKQNKESDGIDNIIDEVVKLQYKETEILYIPTENNKQRVFVPIEDE</sequence>
<proteinExistence type="predicted"/>
<reference evidence="1 2" key="1">
    <citation type="submission" date="2018-05" db="EMBL/GenBank/DDBJ databases">
        <title>Freshwater and sediment microbial communities from various areas in North America, analyzing microbe dynamics in response to fracking.</title>
        <authorList>
            <person name="Lamendella R."/>
        </authorList>
    </citation>
    <scope>NUCLEOTIDE SEQUENCE [LARGE SCALE GENOMIC DNA]</scope>
    <source>
        <strain evidence="1 2">15_TX</strain>
    </source>
</reference>
<dbReference type="Proteomes" id="UP000247150">
    <property type="component" value="Unassembled WGS sequence"/>
</dbReference>
<name>A0A2V3A841_9BACI</name>
<accession>A0A2V3A841</accession>
<evidence type="ECO:0000313" key="1">
    <source>
        <dbReference type="EMBL" id="PWW32341.1"/>
    </source>
</evidence>